<evidence type="ECO:0000256" key="12">
    <source>
        <dbReference type="ARBA" id="ARBA00076706"/>
    </source>
</evidence>
<dbReference type="GO" id="GO:0046496">
    <property type="term" value="P:nicotinamide nucleotide metabolic process"/>
    <property type="evidence" value="ECO:0007669"/>
    <property type="project" value="UniProtKB-ARBA"/>
</dbReference>
<dbReference type="OMA" id="TWQDTRC"/>
<comment type="similarity">
    <text evidence="2">Belongs to the FGGY kinase family.</text>
</comment>
<dbReference type="STRING" id="126957.T1J2S7"/>
<dbReference type="EMBL" id="JH431808">
    <property type="status" value="NOT_ANNOTATED_CDS"/>
    <property type="molecule type" value="Genomic_DNA"/>
</dbReference>
<dbReference type="GO" id="GO:0005524">
    <property type="term" value="F:ATP binding"/>
    <property type="evidence" value="ECO:0007669"/>
    <property type="project" value="UniProtKB-KW"/>
</dbReference>
<comment type="function">
    <text evidence="9">Acts as a modulator of macrophage activation through control of glucose metabolism.</text>
</comment>
<dbReference type="GO" id="GO:1901135">
    <property type="term" value="P:carbohydrate derivative metabolic process"/>
    <property type="evidence" value="ECO:0007669"/>
    <property type="project" value="UniProtKB-ARBA"/>
</dbReference>
<dbReference type="GO" id="GO:0050277">
    <property type="term" value="F:sedoheptulokinase activity"/>
    <property type="evidence" value="ECO:0007669"/>
    <property type="project" value="UniProtKB-EC"/>
</dbReference>
<dbReference type="PhylomeDB" id="T1J2S7"/>
<dbReference type="HOGENOM" id="CLU_021676_1_1_1"/>
<dbReference type="Proteomes" id="UP000014500">
    <property type="component" value="Unassembled WGS sequence"/>
</dbReference>
<reference evidence="14" key="2">
    <citation type="submission" date="2015-02" db="UniProtKB">
        <authorList>
            <consortium name="EnsemblMetazoa"/>
        </authorList>
    </citation>
    <scope>IDENTIFICATION</scope>
</reference>
<keyword evidence="6" id="KW-0418">Kinase</keyword>
<dbReference type="GO" id="GO:0006163">
    <property type="term" value="P:purine nucleotide metabolic process"/>
    <property type="evidence" value="ECO:0007669"/>
    <property type="project" value="UniProtKB-ARBA"/>
</dbReference>
<dbReference type="GO" id="GO:0006071">
    <property type="term" value="P:glycerol metabolic process"/>
    <property type="evidence" value="ECO:0007669"/>
    <property type="project" value="TreeGrafter"/>
</dbReference>
<evidence type="ECO:0000256" key="3">
    <source>
        <dbReference type="ARBA" id="ARBA00022490"/>
    </source>
</evidence>
<dbReference type="FunFam" id="3.30.420.40:FF:000111">
    <property type="entry name" value="Sedoheptulokinase"/>
    <property type="match status" value="1"/>
</dbReference>
<evidence type="ECO:0000256" key="8">
    <source>
        <dbReference type="ARBA" id="ARBA00052736"/>
    </source>
</evidence>
<evidence type="ECO:0000256" key="1">
    <source>
        <dbReference type="ARBA" id="ARBA00004496"/>
    </source>
</evidence>
<evidence type="ECO:0000256" key="7">
    <source>
        <dbReference type="ARBA" id="ARBA00022840"/>
    </source>
</evidence>
<evidence type="ECO:0000256" key="5">
    <source>
        <dbReference type="ARBA" id="ARBA00022741"/>
    </source>
</evidence>
<keyword evidence="15" id="KW-1185">Reference proteome</keyword>
<dbReference type="EnsemblMetazoa" id="SMAR007875-RA">
    <property type="protein sequence ID" value="SMAR007875-PA"/>
    <property type="gene ID" value="SMAR007875"/>
</dbReference>
<organism evidence="14 15">
    <name type="scientific">Strigamia maritima</name>
    <name type="common">European centipede</name>
    <name type="synonym">Geophilus maritimus</name>
    <dbReference type="NCBI Taxonomy" id="126957"/>
    <lineage>
        <taxon>Eukaryota</taxon>
        <taxon>Metazoa</taxon>
        <taxon>Ecdysozoa</taxon>
        <taxon>Arthropoda</taxon>
        <taxon>Myriapoda</taxon>
        <taxon>Chilopoda</taxon>
        <taxon>Pleurostigmophora</taxon>
        <taxon>Geophilomorpha</taxon>
        <taxon>Linotaeniidae</taxon>
        <taxon>Strigamia</taxon>
    </lineage>
</organism>
<dbReference type="InterPro" id="IPR018484">
    <property type="entry name" value="FGGY_N"/>
</dbReference>
<evidence type="ECO:0000313" key="14">
    <source>
        <dbReference type="EnsemblMetazoa" id="SMAR007875-PA"/>
    </source>
</evidence>
<evidence type="ECO:0000256" key="4">
    <source>
        <dbReference type="ARBA" id="ARBA00022679"/>
    </source>
</evidence>
<dbReference type="eggNOG" id="KOG2517">
    <property type="taxonomic scope" value="Eukaryota"/>
</dbReference>
<sequence>MATTSNHLCVLGIDIGTSSVKLSVIEKSTRLLLHLCSKETNTNNAKISLADGTDEQDVSNIFSALHDCLVQINEWADRIDTIAVTGQMHGVVLWQHKENFWCAQSQKFQFNEISPLYTWQDARCSRKFLATLPPDPHSSISTGFGCATLFWLHENHPQFLSKFNRAGTIQDLLVVALCNLSFPLMSEQNAASWGYFDLINTTWNLEKLRSHDFPTHFLPKIKTSGSHAGKLTHDWFRIKSGAQVGVALGDFQCAFYALHERDTDAVLNISTSAQLAVLMPTNFIPGPPFPAVIWAPYFEGRFLAEAASLNGGNVLATFVTMLREWLGALDVQVPSEFDIWNKLLSTSEISTGDLNVSPTIFGERHLPEMCGSITNINPTNISLDNVFHALCTGLVSNLRRLMPDEVWEKANIDRIVATGSVVARNTIVREEIQRQFTKIPVVVREECDAATGAALVMIKS</sequence>
<dbReference type="GO" id="GO:0006091">
    <property type="term" value="P:generation of precursor metabolites and energy"/>
    <property type="evidence" value="ECO:0007669"/>
    <property type="project" value="UniProtKB-ARBA"/>
</dbReference>
<evidence type="ECO:0000259" key="13">
    <source>
        <dbReference type="Pfam" id="PF00370"/>
    </source>
</evidence>
<evidence type="ECO:0000256" key="6">
    <source>
        <dbReference type="ARBA" id="ARBA00022777"/>
    </source>
</evidence>
<dbReference type="PANTHER" id="PTHR10196:SF67">
    <property type="entry name" value="SEDOHEPTULOKINASE"/>
    <property type="match status" value="1"/>
</dbReference>
<comment type="subcellular location">
    <subcellularLocation>
        <location evidence="1">Cytoplasm</location>
    </subcellularLocation>
</comment>
<evidence type="ECO:0000256" key="2">
    <source>
        <dbReference type="ARBA" id="ARBA00009156"/>
    </source>
</evidence>
<keyword evidence="5" id="KW-0547">Nucleotide-binding</keyword>
<accession>T1J2S7</accession>
<feature type="domain" description="Carbohydrate kinase FGGY N-terminal" evidence="13">
    <location>
        <begin position="10"/>
        <end position="244"/>
    </location>
</feature>
<keyword evidence="3" id="KW-0963">Cytoplasm</keyword>
<keyword evidence="4" id="KW-0808">Transferase</keyword>
<dbReference type="SUPFAM" id="SSF53067">
    <property type="entry name" value="Actin-like ATPase domain"/>
    <property type="match status" value="2"/>
</dbReference>
<comment type="catalytic activity">
    <reaction evidence="8">
        <text>sedoheptulose + ATP = D-sedoheptulose 7-phosphate + ADP + H(+)</text>
        <dbReference type="Rhea" id="RHEA:23844"/>
        <dbReference type="ChEBI" id="CHEBI:15378"/>
        <dbReference type="ChEBI" id="CHEBI:16802"/>
        <dbReference type="ChEBI" id="CHEBI:30616"/>
        <dbReference type="ChEBI" id="CHEBI:57483"/>
        <dbReference type="ChEBI" id="CHEBI:456216"/>
        <dbReference type="EC" id="2.7.1.14"/>
    </reaction>
</comment>
<dbReference type="GO" id="GO:0005829">
    <property type="term" value="C:cytosol"/>
    <property type="evidence" value="ECO:0007669"/>
    <property type="project" value="TreeGrafter"/>
</dbReference>
<proteinExistence type="inferred from homology"/>
<dbReference type="EC" id="2.7.1.14" evidence="10"/>
<dbReference type="Pfam" id="PF00370">
    <property type="entry name" value="FGGY_N"/>
    <property type="match status" value="1"/>
</dbReference>
<dbReference type="FunFam" id="3.30.420.40:FF:000132">
    <property type="entry name" value="Sedoheptulokinase"/>
    <property type="match status" value="1"/>
</dbReference>
<dbReference type="PANTHER" id="PTHR10196">
    <property type="entry name" value="SUGAR KINASE"/>
    <property type="match status" value="1"/>
</dbReference>
<protein>
    <recommendedName>
        <fullName evidence="11">Sedoheptulokinase</fullName>
        <ecNumber evidence="10">2.7.1.14</ecNumber>
    </recommendedName>
    <alternativeName>
        <fullName evidence="12">Carbohydrate kinase-like protein</fullName>
    </alternativeName>
</protein>
<evidence type="ECO:0000256" key="9">
    <source>
        <dbReference type="ARBA" id="ARBA00057196"/>
    </source>
</evidence>
<dbReference type="AlphaFoldDB" id="T1J2S7"/>
<dbReference type="InterPro" id="IPR043129">
    <property type="entry name" value="ATPase_NBD"/>
</dbReference>
<keyword evidence="7" id="KW-0067">ATP-binding</keyword>
<dbReference type="GO" id="GO:0071222">
    <property type="term" value="P:cellular response to lipopolysaccharide"/>
    <property type="evidence" value="ECO:0007669"/>
    <property type="project" value="TreeGrafter"/>
</dbReference>
<reference evidence="15" key="1">
    <citation type="submission" date="2011-05" db="EMBL/GenBank/DDBJ databases">
        <authorList>
            <person name="Richards S.R."/>
            <person name="Qu J."/>
            <person name="Jiang H."/>
            <person name="Jhangiani S.N."/>
            <person name="Agravi P."/>
            <person name="Goodspeed R."/>
            <person name="Gross S."/>
            <person name="Mandapat C."/>
            <person name="Jackson L."/>
            <person name="Mathew T."/>
            <person name="Pu L."/>
            <person name="Thornton R."/>
            <person name="Saada N."/>
            <person name="Wilczek-Boney K.B."/>
            <person name="Lee S."/>
            <person name="Kovar C."/>
            <person name="Wu Y."/>
            <person name="Scherer S.E."/>
            <person name="Worley K.C."/>
            <person name="Muzny D.M."/>
            <person name="Gibbs R."/>
        </authorList>
    </citation>
    <scope>NUCLEOTIDE SEQUENCE</scope>
    <source>
        <strain evidence="15">Brora</strain>
    </source>
</reference>
<evidence type="ECO:0000313" key="15">
    <source>
        <dbReference type="Proteomes" id="UP000014500"/>
    </source>
</evidence>
<dbReference type="Gene3D" id="3.30.420.40">
    <property type="match status" value="2"/>
</dbReference>
<evidence type="ECO:0000256" key="11">
    <source>
        <dbReference type="ARBA" id="ARBA00069425"/>
    </source>
</evidence>
<dbReference type="CDD" id="cd07777">
    <property type="entry name" value="ASKHA_NBD_FGGY_SHK"/>
    <property type="match status" value="1"/>
</dbReference>
<name>T1J2S7_STRMM</name>
<evidence type="ECO:0000256" key="10">
    <source>
        <dbReference type="ARBA" id="ARBA00066341"/>
    </source>
</evidence>